<sequence>MPKVDHELFPHLRDLQLADADPSNQDRINLLIGADIYGSILLEGLRKGSETEPVAQRTIFGWVIFGPYSSIRNVDQTTSLHATVSPLVDDELRKFWELEEIPFTRPLTKEEEYCENLFVSSHYRRPNGRYVVRLPFKRDAVTEFGNSLQIAVKSLIRLETRLSRNPALHEAYNRFLTEYEQLGHMTRITPSDQVGSSTFYMPHHPVLREANSTIPLRVVFNASSPTNSIRHPSDTDYQRIVWRPCPNGPIVHGRLLTVTYGQKPSPYLAKRSVKQLCIDEGARFPLAVLVLEESTYVDDALFGAYKQFQILEMRDQLNNLLKLRGFQLRKWASSHEELLTDVPHPSIWKTFVANRVSDIQTRLPLAKWGYVESKLNPADCASRGVEATTLRGKQLWWKGPPWLSQHSTSWPEHNPAMPAETIPERKSVQVLRQRTKWQQSCANLAKDELVIVRNELLPPTKWELGRIQKLYPDQDGRVRVVDVKTVSGIYKRPITKLCRLPISLNESQK</sequence>
<gene>
    <name evidence="3" type="primary">LOC112464165</name>
</gene>
<dbReference type="PANTHER" id="PTHR47331">
    <property type="entry name" value="PHD-TYPE DOMAIN-CONTAINING PROTEIN"/>
    <property type="match status" value="1"/>
</dbReference>
<dbReference type="InterPro" id="IPR040676">
    <property type="entry name" value="DUF5641"/>
</dbReference>
<evidence type="ECO:0000259" key="1">
    <source>
        <dbReference type="Pfam" id="PF18701"/>
    </source>
</evidence>
<dbReference type="InterPro" id="IPR043502">
    <property type="entry name" value="DNA/RNA_pol_sf"/>
</dbReference>
<evidence type="ECO:0000313" key="2">
    <source>
        <dbReference type="Proteomes" id="UP000504618"/>
    </source>
</evidence>
<protein>
    <submittedName>
        <fullName evidence="3">Uncharacterized protein LOC112464165</fullName>
    </submittedName>
</protein>
<dbReference type="PANTHER" id="PTHR47331:SF1">
    <property type="entry name" value="GAG-LIKE PROTEIN"/>
    <property type="match status" value="1"/>
</dbReference>
<dbReference type="OrthoDB" id="7553834at2759"/>
<reference evidence="3" key="1">
    <citation type="submission" date="2025-08" db="UniProtKB">
        <authorList>
            <consortium name="RefSeq"/>
        </authorList>
    </citation>
    <scope>IDENTIFICATION</scope>
    <source>
        <tissue evidence="3">Whole body</tissue>
    </source>
</reference>
<feature type="non-terminal residue" evidence="3">
    <location>
        <position position="509"/>
    </location>
</feature>
<name>A0A6J1QWT6_9HYME</name>
<organism evidence="2 3">
    <name type="scientific">Temnothorax curvispinosus</name>
    <dbReference type="NCBI Taxonomy" id="300111"/>
    <lineage>
        <taxon>Eukaryota</taxon>
        <taxon>Metazoa</taxon>
        <taxon>Ecdysozoa</taxon>
        <taxon>Arthropoda</taxon>
        <taxon>Hexapoda</taxon>
        <taxon>Insecta</taxon>
        <taxon>Pterygota</taxon>
        <taxon>Neoptera</taxon>
        <taxon>Endopterygota</taxon>
        <taxon>Hymenoptera</taxon>
        <taxon>Apocrita</taxon>
        <taxon>Aculeata</taxon>
        <taxon>Formicoidea</taxon>
        <taxon>Formicidae</taxon>
        <taxon>Myrmicinae</taxon>
        <taxon>Temnothorax</taxon>
    </lineage>
</organism>
<dbReference type="SUPFAM" id="SSF56672">
    <property type="entry name" value="DNA/RNA polymerases"/>
    <property type="match status" value="1"/>
</dbReference>
<dbReference type="GeneID" id="112464165"/>
<accession>A0A6J1QWT6</accession>
<dbReference type="AlphaFoldDB" id="A0A6J1QWT6"/>
<evidence type="ECO:0000313" key="3">
    <source>
        <dbReference type="RefSeq" id="XP_024886772.1"/>
    </source>
</evidence>
<keyword evidence="2" id="KW-1185">Reference proteome</keyword>
<proteinExistence type="predicted"/>
<dbReference type="Proteomes" id="UP000504618">
    <property type="component" value="Unplaced"/>
</dbReference>
<dbReference type="GO" id="GO:0071897">
    <property type="term" value="P:DNA biosynthetic process"/>
    <property type="evidence" value="ECO:0007669"/>
    <property type="project" value="UniProtKB-ARBA"/>
</dbReference>
<dbReference type="RefSeq" id="XP_024886772.1">
    <property type="nucleotide sequence ID" value="XM_025031004.1"/>
</dbReference>
<feature type="domain" description="DUF5641" evidence="1">
    <location>
        <begin position="427"/>
        <end position="500"/>
    </location>
</feature>
<dbReference type="Pfam" id="PF18701">
    <property type="entry name" value="DUF5641"/>
    <property type="match status" value="1"/>
</dbReference>